<sequence length="292" mass="31760">MSRILSPIRRHPLVAFFVLAYALAWGAIPWDSFFAPGALIAALIVAFIRDGLGGLRAIGARLIRWRVHWIWYALALAVPLSVHAATIGLNMAAGAPGPDTGQFHPWYGVALVIGINIVNPTGGPFGEEPSFRGFAVPILQERRTPLAAAAVLAVLVTGWHAPLFFMDSFGLEPIEAVTTLAVTFWYVWLFNQARGSALITLIAHATEGSVEYRAGDLWPAGADSTRLTWLYLAAWTLVVAVLIAGHWRFWTRPAPAEATDRARPDRNRDGAPQWTDGPRESVDSVSRHGAQG</sequence>
<feature type="compositionally biased region" description="Basic and acidic residues" evidence="1">
    <location>
        <begin position="277"/>
        <end position="286"/>
    </location>
</feature>
<feature type="region of interest" description="Disordered" evidence="1">
    <location>
        <begin position="256"/>
        <end position="292"/>
    </location>
</feature>
<feature type="transmembrane region" description="Helical" evidence="2">
    <location>
        <begin position="70"/>
        <end position="93"/>
    </location>
</feature>
<dbReference type="RefSeq" id="WP_281903675.1">
    <property type="nucleotide sequence ID" value="NZ_BSDI01000056.1"/>
</dbReference>
<feature type="transmembrane region" description="Helical" evidence="2">
    <location>
        <begin position="227"/>
        <end position="247"/>
    </location>
</feature>
<feature type="transmembrane region" description="Helical" evidence="2">
    <location>
        <begin position="34"/>
        <end position="58"/>
    </location>
</feature>
<dbReference type="Pfam" id="PF02517">
    <property type="entry name" value="Rce1-like"/>
    <property type="match status" value="1"/>
</dbReference>
<evidence type="ECO:0000259" key="3">
    <source>
        <dbReference type="Pfam" id="PF02517"/>
    </source>
</evidence>
<dbReference type="Proteomes" id="UP001144280">
    <property type="component" value="Unassembled WGS sequence"/>
</dbReference>
<organism evidence="4 5">
    <name type="scientific">Phytohabitans aurantiacus</name>
    <dbReference type="NCBI Taxonomy" id="3016789"/>
    <lineage>
        <taxon>Bacteria</taxon>
        <taxon>Bacillati</taxon>
        <taxon>Actinomycetota</taxon>
        <taxon>Actinomycetes</taxon>
        <taxon>Micromonosporales</taxon>
        <taxon>Micromonosporaceae</taxon>
    </lineage>
</organism>
<evidence type="ECO:0000256" key="2">
    <source>
        <dbReference type="SAM" id="Phobius"/>
    </source>
</evidence>
<feature type="transmembrane region" description="Helical" evidence="2">
    <location>
        <begin position="146"/>
        <end position="165"/>
    </location>
</feature>
<protein>
    <recommendedName>
        <fullName evidence="3">CAAX prenyl protease 2/Lysostaphin resistance protein A-like domain-containing protein</fullName>
    </recommendedName>
</protein>
<keyword evidence="2" id="KW-0812">Transmembrane</keyword>
<reference evidence="4" key="1">
    <citation type="submission" date="2022-12" db="EMBL/GenBank/DDBJ databases">
        <title>New Phytohabitans aurantiacus sp. RD004123 nov., an actinomycete isolated from soil.</title>
        <authorList>
            <person name="Triningsih D.W."/>
            <person name="Harunari E."/>
            <person name="Igarashi Y."/>
        </authorList>
    </citation>
    <scope>NUCLEOTIDE SEQUENCE</scope>
    <source>
        <strain evidence="4">RD004123</strain>
    </source>
</reference>
<feature type="transmembrane region" description="Helical" evidence="2">
    <location>
        <begin position="12"/>
        <end position="28"/>
    </location>
</feature>
<dbReference type="EMBL" id="BSDI01000056">
    <property type="protein sequence ID" value="GLI02179.1"/>
    <property type="molecule type" value="Genomic_DNA"/>
</dbReference>
<name>A0ABQ5R5X2_9ACTN</name>
<keyword evidence="2" id="KW-0472">Membrane</keyword>
<comment type="caution">
    <text evidence="4">The sequence shown here is derived from an EMBL/GenBank/DDBJ whole genome shotgun (WGS) entry which is preliminary data.</text>
</comment>
<proteinExistence type="predicted"/>
<feature type="transmembrane region" description="Helical" evidence="2">
    <location>
        <begin position="105"/>
        <end position="125"/>
    </location>
</feature>
<evidence type="ECO:0000313" key="4">
    <source>
        <dbReference type="EMBL" id="GLI02179.1"/>
    </source>
</evidence>
<keyword evidence="2" id="KW-1133">Transmembrane helix</keyword>
<feature type="compositionally biased region" description="Basic and acidic residues" evidence="1">
    <location>
        <begin position="258"/>
        <end position="269"/>
    </location>
</feature>
<evidence type="ECO:0000313" key="5">
    <source>
        <dbReference type="Proteomes" id="UP001144280"/>
    </source>
</evidence>
<keyword evidence="5" id="KW-1185">Reference proteome</keyword>
<gene>
    <name evidence="4" type="ORF">Pa4123_74570</name>
</gene>
<feature type="domain" description="CAAX prenyl protease 2/Lysostaphin resistance protein A-like" evidence="3">
    <location>
        <begin position="117"/>
        <end position="206"/>
    </location>
</feature>
<evidence type="ECO:0000256" key="1">
    <source>
        <dbReference type="SAM" id="MobiDB-lite"/>
    </source>
</evidence>
<dbReference type="InterPro" id="IPR003675">
    <property type="entry name" value="Rce1/LyrA-like_dom"/>
</dbReference>
<accession>A0ABQ5R5X2</accession>